<comment type="caution">
    <text evidence="1">The sequence shown here is derived from an EMBL/GenBank/DDBJ whole genome shotgun (WGS) entry which is preliminary data.</text>
</comment>
<proteinExistence type="predicted"/>
<name>A0A645GSE0_9ZZZZ</name>
<dbReference type="EMBL" id="VSSQ01080454">
    <property type="protein sequence ID" value="MPN29655.1"/>
    <property type="molecule type" value="Genomic_DNA"/>
</dbReference>
<reference evidence="1" key="1">
    <citation type="submission" date="2019-08" db="EMBL/GenBank/DDBJ databases">
        <authorList>
            <person name="Kucharzyk K."/>
            <person name="Murdoch R.W."/>
            <person name="Higgins S."/>
            <person name="Loffler F."/>
        </authorList>
    </citation>
    <scope>NUCLEOTIDE SEQUENCE</scope>
</reference>
<gene>
    <name evidence="1" type="ORF">SDC9_177108</name>
</gene>
<sequence length="202" mass="22255">MERKPDGTDLPAFLLLGEPLFQTDSRHGVPGRQVGHVVDQIVVDVVGFQAAELLMEQTVKILIGFAFAVGQLGCKENLLAHMVLVQDFAERVLAPAINVGGVKIIHASFDRVKHQFFALRKVNADAAREAHATEAQRRELIARFWIRPVLHRILPHSHKFCGYPQCGSQAPPARPMPRRASDRKSSSCLACGGRSLPHQAGF</sequence>
<protein>
    <submittedName>
        <fullName evidence="1">Uncharacterized protein</fullName>
    </submittedName>
</protein>
<evidence type="ECO:0000313" key="1">
    <source>
        <dbReference type="EMBL" id="MPN29655.1"/>
    </source>
</evidence>
<organism evidence="1">
    <name type="scientific">bioreactor metagenome</name>
    <dbReference type="NCBI Taxonomy" id="1076179"/>
    <lineage>
        <taxon>unclassified sequences</taxon>
        <taxon>metagenomes</taxon>
        <taxon>ecological metagenomes</taxon>
    </lineage>
</organism>
<dbReference type="AlphaFoldDB" id="A0A645GSE0"/>
<accession>A0A645GSE0</accession>